<evidence type="ECO:0000313" key="2">
    <source>
        <dbReference type="Proteomes" id="UP001145050"/>
    </source>
</evidence>
<keyword evidence="2" id="KW-1185">Reference proteome</keyword>
<evidence type="ECO:0000313" key="1">
    <source>
        <dbReference type="EMBL" id="MDC3426068.1"/>
    </source>
</evidence>
<accession>A0A9X4APZ0</accession>
<dbReference type="RefSeq" id="WP_272437887.1">
    <property type="nucleotide sequence ID" value="NZ_JAMQKB010000028.1"/>
</dbReference>
<sequence>MKKRIFLLTTSLIFTSIFFINSLDSKDEPVWQKSEIIASANTQATISSDPVWP</sequence>
<dbReference type="AlphaFoldDB" id="A0A9X4APZ0"/>
<gene>
    <name evidence="1" type="ORF">NC797_16330</name>
</gene>
<reference evidence="1" key="1">
    <citation type="submission" date="2022-06" db="EMBL/GenBank/DDBJ databases">
        <title>Aquibacillus sp. a new bacterium isolated from soil saline samples.</title>
        <authorList>
            <person name="Galisteo C."/>
            <person name="De La Haba R."/>
            <person name="Sanchez-Porro C."/>
            <person name="Ventosa A."/>
        </authorList>
    </citation>
    <scope>NUCLEOTIDE SEQUENCE</scope>
    <source>
        <strain evidence="1">3ASR75-11</strain>
    </source>
</reference>
<comment type="caution">
    <text evidence="1">The sequence shown here is derived from an EMBL/GenBank/DDBJ whole genome shotgun (WGS) entry which is preliminary data.</text>
</comment>
<name>A0A9X4APZ0_9BACI</name>
<dbReference type="EMBL" id="JAMQKB010000028">
    <property type="protein sequence ID" value="MDC3426068.1"/>
    <property type="molecule type" value="Genomic_DNA"/>
</dbReference>
<dbReference type="Proteomes" id="UP001145050">
    <property type="component" value="Unassembled WGS sequence"/>
</dbReference>
<protein>
    <submittedName>
        <fullName evidence="1">Uncharacterized protein</fullName>
    </submittedName>
</protein>
<proteinExistence type="predicted"/>
<organism evidence="1 2">
    <name type="scientific">Terrihalobacillus insolitus</name>
    <dbReference type="NCBI Taxonomy" id="2950438"/>
    <lineage>
        <taxon>Bacteria</taxon>
        <taxon>Bacillati</taxon>
        <taxon>Bacillota</taxon>
        <taxon>Bacilli</taxon>
        <taxon>Bacillales</taxon>
        <taxon>Bacillaceae</taxon>
        <taxon>Terrihalobacillus</taxon>
    </lineage>
</organism>